<evidence type="ECO:0000313" key="2">
    <source>
        <dbReference type="EMBL" id="SFJ95998.1"/>
    </source>
</evidence>
<evidence type="ECO:0000313" key="3">
    <source>
        <dbReference type="Proteomes" id="UP000198670"/>
    </source>
</evidence>
<keyword evidence="3" id="KW-1185">Reference proteome</keyword>
<dbReference type="Proteomes" id="UP000198670">
    <property type="component" value="Unassembled WGS sequence"/>
</dbReference>
<dbReference type="AlphaFoldDB" id="A0A1I3VKT9"/>
<protein>
    <submittedName>
        <fullName evidence="2">Uncharacterized protein</fullName>
    </submittedName>
</protein>
<dbReference type="EMBL" id="FOQO01000018">
    <property type="protein sequence ID" value="SFJ95998.1"/>
    <property type="molecule type" value="Genomic_DNA"/>
</dbReference>
<feature type="non-terminal residue" evidence="2">
    <location>
        <position position="51"/>
    </location>
</feature>
<name>A0A1I3VKT9_9SPHI</name>
<sequence length="51" mass="5456">MKRNIISFLLILLAVSHLHGQQPLTHTQHGQLRTVINPAASLMAGGGEVSV</sequence>
<organism evidence="2 3">
    <name type="scientific">Parapedobacter indicus</name>
    <dbReference type="NCBI Taxonomy" id="1477437"/>
    <lineage>
        <taxon>Bacteria</taxon>
        <taxon>Pseudomonadati</taxon>
        <taxon>Bacteroidota</taxon>
        <taxon>Sphingobacteriia</taxon>
        <taxon>Sphingobacteriales</taxon>
        <taxon>Sphingobacteriaceae</taxon>
        <taxon>Parapedobacter</taxon>
    </lineage>
</organism>
<gene>
    <name evidence="2" type="ORF">SAMN05444682_1181</name>
</gene>
<reference evidence="2 3" key="1">
    <citation type="submission" date="2016-10" db="EMBL/GenBank/DDBJ databases">
        <authorList>
            <person name="de Groot N.N."/>
        </authorList>
    </citation>
    <scope>NUCLEOTIDE SEQUENCE [LARGE SCALE GENOMIC DNA]</scope>
    <source>
        <strain evidence="2 3">RK1</strain>
    </source>
</reference>
<accession>A0A1I3VKT9</accession>
<proteinExistence type="predicted"/>
<evidence type="ECO:0000256" key="1">
    <source>
        <dbReference type="SAM" id="SignalP"/>
    </source>
</evidence>
<keyword evidence="1" id="KW-0732">Signal</keyword>
<feature type="signal peptide" evidence="1">
    <location>
        <begin position="1"/>
        <end position="20"/>
    </location>
</feature>
<feature type="chain" id="PRO_5011618544" evidence="1">
    <location>
        <begin position="21"/>
        <end position="51"/>
    </location>
</feature>